<dbReference type="InterPro" id="IPR050270">
    <property type="entry name" value="DegV_domain_contain"/>
</dbReference>
<dbReference type="InterPro" id="IPR048394">
    <property type="entry name" value="FakA-like_M"/>
</dbReference>
<reference evidence="2" key="1">
    <citation type="submission" date="2020-05" db="EMBL/GenBank/DDBJ databases">
        <authorList>
            <person name="Chiriac C."/>
            <person name="Salcher M."/>
            <person name="Ghai R."/>
            <person name="Kavagutti S V."/>
        </authorList>
    </citation>
    <scope>NUCLEOTIDE SEQUENCE</scope>
</reference>
<name>A0A6J7SKI2_9ZZZZ</name>
<dbReference type="SMART" id="SM01120">
    <property type="entry name" value="Dak2"/>
    <property type="match status" value="1"/>
</dbReference>
<protein>
    <submittedName>
        <fullName evidence="2">Unannotated protein</fullName>
    </submittedName>
</protein>
<dbReference type="PANTHER" id="PTHR33434:SF4">
    <property type="entry name" value="PHOSPHATASE PROTEIN"/>
    <property type="match status" value="1"/>
</dbReference>
<dbReference type="EMBL" id="CAFBPU010000105">
    <property type="protein sequence ID" value="CAB5041511.1"/>
    <property type="molecule type" value="Genomic_DNA"/>
</dbReference>
<dbReference type="InterPro" id="IPR019986">
    <property type="entry name" value="YloV-like"/>
</dbReference>
<dbReference type="Pfam" id="PF02734">
    <property type="entry name" value="Dak2"/>
    <property type="match status" value="1"/>
</dbReference>
<dbReference type="SMART" id="SM01121">
    <property type="entry name" value="Dak1_2"/>
    <property type="match status" value="1"/>
</dbReference>
<dbReference type="AlphaFoldDB" id="A0A6J7SKI2"/>
<dbReference type="SUPFAM" id="SSF101473">
    <property type="entry name" value="DhaL-like"/>
    <property type="match status" value="1"/>
</dbReference>
<evidence type="ECO:0000313" key="2">
    <source>
        <dbReference type="EMBL" id="CAB5041511.1"/>
    </source>
</evidence>
<dbReference type="Gene3D" id="1.25.40.340">
    <property type="match status" value="1"/>
</dbReference>
<dbReference type="Pfam" id="PF13684">
    <property type="entry name" value="FakA-like_C"/>
    <property type="match status" value="1"/>
</dbReference>
<proteinExistence type="predicted"/>
<dbReference type="PANTHER" id="PTHR33434">
    <property type="entry name" value="DEGV DOMAIN-CONTAINING PROTEIN DR_1986-RELATED"/>
    <property type="match status" value="1"/>
</dbReference>
<dbReference type="InterPro" id="IPR036117">
    <property type="entry name" value="DhaL_dom_sf"/>
</dbReference>
<dbReference type="GO" id="GO:0006071">
    <property type="term" value="P:glycerol metabolic process"/>
    <property type="evidence" value="ECO:0007669"/>
    <property type="project" value="InterPro"/>
</dbReference>
<dbReference type="PROSITE" id="PS51480">
    <property type="entry name" value="DHAL"/>
    <property type="match status" value="1"/>
</dbReference>
<dbReference type="GO" id="GO:0004371">
    <property type="term" value="F:glycerone kinase activity"/>
    <property type="evidence" value="ECO:0007669"/>
    <property type="project" value="InterPro"/>
</dbReference>
<dbReference type="InterPro" id="IPR004007">
    <property type="entry name" value="DhaL_dom"/>
</dbReference>
<sequence length="534" mass="54684">MLERLDADGVHRWVELAFEGLGRHREEIDALNVFPVPDGDTGTNLFLTFEAALGTLRDSGDSGGLQVMLASAAHGLLLGARGNSGIIMSELMRGFSETFGALDPSATAAEREALLTAAMARAADCAYAAVADPAEGTILSVARAASKAAASLPAGSTLTQQVTTIADAAAVALAHTPLQLEVLARAGVVDAGGRGLVVVLEALVEAVTGVRRDPGPASLPVPWDVHELDEGGGAYEVMYLLDAGDEDAAGLRVALAERGDSVVVVGGSGLWNIHVHTDDVGAAIEAGMTAGRPYRIRVTDLRQDAADRRSSSRILGRAVVAVAHGAGTAALLDASGATVVRATAKIAPSTAEILEAIHRAGRPEIVVLPSDSDIRPVAEAAAEKARADGIRISVVPTRSIVQSLAAMAVHDATARFDDDVVAMTRAAGATHYGGVSIASREAMTTAGACQVGDVLGIVAGDIVEIGESVEEVAVRVLGRLLSSGGELVTLVRGADADVAVGSTIARRVRRAHPGVEIVVHDGGQPLWPLILGVE</sequence>
<dbReference type="Pfam" id="PF21645">
    <property type="entry name" value="FakA-like_M"/>
    <property type="match status" value="1"/>
</dbReference>
<accession>A0A6J7SKI2</accession>
<organism evidence="2">
    <name type="scientific">freshwater metagenome</name>
    <dbReference type="NCBI Taxonomy" id="449393"/>
    <lineage>
        <taxon>unclassified sequences</taxon>
        <taxon>metagenomes</taxon>
        <taxon>ecological metagenomes</taxon>
    </lineage>
</organism>
<evidence type="ECO:0000259" key="1">
    <source>
        <dbReference type="PROSITE" id="PS51480"/>
    </source>
</evidence>
<dbReference type="NCBIfam" id="TIGR03599">
    <property type="entry name" value="YloV"/>
    <property type="match status" value="1"/>
</dbReference>
<gene>
    <name evidence="2" type="ORF">UFOPK4150_02514</name>
</gene>
<dbReference type="InterPro" id="IPR033470">
    <property type="entry name" value="FakA-like_C"/>
</dbReference>
<feature type="domain" description="DhaL" evidence="1">
    <location>
        <begin position="8"/>
        <end position="205"/>
    </location>
</feature>